<evidence type="ECO:0000313" key="3">
    <source>
        <dbReference type="Proteomes" id="UP000327013"/>
    </source>
</evidence>
<name>A0A5N6QAF4_9ROSI</name>
<sequence>MSHFCGFHKLVVLFIIFFFFAAESTLGARVAQENPLFEVSSREELVQIAGYGEEKLSTVLVTGSIHCEACLHADDQLRAWPVSGALVAVKCHNPGRKSRSRWAQQGVTDEFGDFTVDLPSQLHAVPNLEKTCSITVLRVPKDSPCRPVYVRKQKGLRLSSAGNSIRIYNAGRIKFLHMTSRPLEACMKRSGDKEMLW</sequence>
<dbReference type="PANTHER" id="PTHR47273">
    <property type="entry name" value="EXPRESSED PROTEIN"/>
    <property type="match status" value="1"/>
</dbReference>
<dbReference type="OrthoDB" id="744797at2759"/>
<dbReference type="Pfam" id="PF01190">
    <property type="entry name" value="Pollen_Ole_e_1"/>
    <property type="match status" value="1"/>
</dbReference>
<keyword evidence="3" id="KW-1185">Reference proteome</keyword>
<proteinExistence type="predicted"/>
<keyword evidence="1" id="KW-0732">Signal</keyword>
<accession>A0A5N6QAF4</accession>
<evidence type="ECO:0008006" key="4">
    <source>
        <dbReference type="Google" id="ProtNLM"/>
    </source>
</evidence>
<organism evidence="2 3">
    <name type="scientific">Carpinus fangiana</name>
    <dbReference type="NCBI Taxonomy" id="176857"/>
    <lineage>
        <taxon>Eukaryota</taxon>
        <taxon>Viridiplantae</taxon>
        <taxon>Streptophyta</taxon>
        <taxon>Embryophyta</taxon>
        <taxon>Tracheophyta</taxon>
        <taxon>Spermatophyta</taxon>
        <taxon>Magnoliopsida</taxon>
        <taxon>eudicotyledons</taxon>
        <taxon>Gunneridae</taxon>
        <taxon>Pentapetalae</taxon>
        <taxon>rosids</taxon>
        <taxon>fabids</taxon>
        <taxon>Fagales</taxon>
        <taxon>Betulaceae</taxon>
        <taxon>Carpinus</taxon>
    </lineage>
</organism>
<feature type="signal peptide" evidence="1">
    <location>
        <begin position="1"/>
        <end position="27"/>
    </location>
</feature>
<reference evidence="2 3" key="1">
    <citation type="submission" date="2019-06" db="EMBL/GenBank/DDBJ databases">
        <title>A chromosomal-level reference genome of Carpinus fangiana (Coryloideae, Betulaceae).</title>
        <authorList>
            <person name="Yang X."/>
            <person name="Wang Z."/>
            <person name="Zhang L."/>
            <person name="Hao G."/>
            <person name="Liu J."/>
            <person name="Yang Y."/>
        </authorList>
    </citation>
    <scope>NUCLEOTIDE SEQUENCE [LARGE SCALE GENOMIC DNA]</scope>
    <source>
        <strain evidence="2">Cfa_2016G</strain>
        <tissue evidence="2">Leaf</tissue>
    </source>
</reference>
<dbReference type="PANTHER" id="PTHR47273:SF6">
    <property type="entry name" value="POLLEN OLE E 1 ALLERGEN AND EXTENSIN FAMILY PROTEIN"/>
    <property type="match status" value="1"/>
</dbReference>
<protein>
    <recommendedName>
        <fullName evidence="4">Pollen Ole e 1 allergen and extensin family protein</fullName>
    </recommendedName>
</protein>
<evidence type="ECO:0000256" key="1">
    <source>
        <dbReference type="SAM" id="SignalP"/>
    </source>
</evidence>
<dbReference type="AlphaFoldDB" id="A0A5N6QAF4"/>
<gene>
    <name evidence="2" type="ORF">FH972_000041</name>
</gene>
<dbReference type="Proteomes" id="UP000327013">
    <property type="component" value="Chromosome 1"/>
</dbReference>
<feature type="chain" id="PRO_5024438470" description="Pollen Ole e 1 allergen and extensin family protein" evidence="1">
    <location>
        <begin position="28"/>
        <end position="197"/>
    </location>
</feature>
<dbReference type="EMBL" id="CM017321">
    <property type="protein sequence ID" value="KAE7995220.1"/>
    <property type="molecule type" value="Genomic_DNA"/>
</dbReference>
<evidence type="ECO:0000313" key="2">
    <source>
        <dbReference type="EMBL" id="KAE7995220.1"/>
    </source>
</evidence>